<feature type="compositionally biased region" description="Low complexity" evidence="1">
    <location>
        <begin position="22"/>
        <end position="33"/>
    </location>
</feature>
<gene>
    <name evidence="2" type="ORF">BDBG_01945</name>
</gene>
<accession>A0A179UEJ0</accession>
<evidence type="ECO:0000313" key="3">
    <source>
        <dbReference type="Proteomes" id="UP000002038"/>
    </source>
</evidence>
<name>A0A179UEJ0_BLAGS</name>
<dbReference type="OrthoDB" id="2536440at2759"/>
<dbReference type="PANTHER" id="PTHR42115">
    <property type="entry name" value="BETA-SYNTHASE (BETA-THIONASE), PUTATIVE (AFU_ORTHOLOGUE AFUA_3G08420)-RELATED"/>
    <property type="match status" value="1"/>
</dbReference>
<protein>
    <submittedName>
        <fullName evidence="2">Cystathionine beta-synthase</fullName>
    </submittedName>
</protein>
<dbReference type="InterPro" id="IPR046342">
    <property type="entry name" value="CBS_dom_sf"/>
</dbReference>
<dbReference type="PANTHER" id="PTHR42115:SF1">
    <property type="entry name" value="BETA-SYNTHASE (BETA-THIONASE), PUTATIVE (AFU_ORTHOLOGUE AFUA_3G08420)-RELATED"/>
    <property type="match status" value="1"/>
</dbReference>
<feature type="region of interest" description="Disordered" evidence="1">
    <location>
        <begin position="1"/>
        <end position="40"/>
    </location>
</feature>
<dbReference type="KEGG" id="bgh:BDBG_01945"/>
<dbReference type="VEuPathDB" id="FungiDB:BDBG_01945"/>
<organism evidence="2 3">
    <name type="scientific">Blastomyces gilchristii (strain SLH14081)</name>
    <name type="common">Blastomyces dermatitidis</name>
    <dbReference type="NCBI Taxonomy" id="559298"/>
    <lineage>
        <taxon>Eukaryota</taxon>
        <taxon>Fungi</taxon>
        <taxon>Dikarya</taxon>
        <taxon>Ascomycota</taxon>
        <taxon>Pezizomycotina</taxon>
        <taxon>Eurotiomycetes</taxon>
        <taxon>Eurotiomycetidae</taxon>
        <taxon>Onygenales</taxon>
        <taxon>Ajellomycetaceae</taxon>
        <taxon>Blastomyces</taxon>
    </lineage>
</organism>
<sequence length="190" mass="21224">MTSYSSASQAYERERTPANGIPPSTATASASTPLTSMSDKYRGATVEDLDPPAALSTSPHDQISSALLAAYERDYTHLTVISSSSRSLLGYLSIPRLRAQLKEGTVRESDPVEKAMLRFRRRGHVYKIITMHTPLEELERFFDGELVREDGSVERREKQDFAVVTDASRKFVLGVATRQDLENFVKRRPG</sequence>
<dbReference type="Proteomes" id="UP000002038">
    <property type="component" value="Unassembled WGS sequence"/>
</dbReference>
<dbReference type="RefSeq" id="XP_002627274.1">
    <property type="nucleotide sequence ID" value="XM_002627228.2"/>
</dbReference>
<proteinExistence type="predicted"/>
<dbReference type="SUPFAM" id="SSF54631">
    <property type="entry name" value="CBS-domain pair"/>
    <property type="match status" value="1"/>
</dbReference>
<dbReference type="EMBL" id="GG657450">
    <property type="protein sequence ID" value="OAT05567.1"/>
    <property type="molecule type" value="Genomic_DNA"/>
</dbReference>
<keyword evidence="3" id="KW-1185">Reference proteome</keyword>
<evidence type="ECO:0000256" key="1">
    <source>
        <dbReference type="SAM" id="MobiDB-lite"/>
    </source>
</evidence>
<dbReference type="Gene3D" id="3.10.580.10">
    <property type="entry name" value="CBS-domain"/>
    <property type="match status" value="1"/>
</dbReference>
<dbReference type="GeneID" id="8506734"/>
<evidence type="ECO:0000313" key="2">
    <source>
        <dbReference type="EMBL" id="OAT05567.1"/>
    </source>
</evidence>
<dbReference type="AlphaFoldDB" id="A0A179UEJ0"/>
<reference evidence="3" key="1">
    <citation type="journal article" date="2015" name="PLoS Genet.">
        <title>The dynamic genome and transcriptome of the human fungal pathogen Blastomyces and close relative Emmonsia.</title>
        <authorList>
            <person name="Munoz J.F."/>
            <person name="Gauthier G.M."/>
            <person name="Desjardins C.A."/>
            <person name="Gallo J.E."/>
            <person name="Holder J."/>
            <person name="Sullivan T.D."/>
            <person name="Marty A.J."/>
            <person name="Carmen J.C."/>
            <person name="Chen Z."/>
            <person name="Ding L."/>
            <person name="Gujja S."/>
            <person name="Magrini V."/>
            <person name="Misas E."/>
            <person name="Mitreva M."/>
            <person name="Priest M."/>
            <person name="Saif S."/>
            <person name="Whiston E.A."/>
            <person name="Young S."/>
            <person name="Zeng Q."/>
            <person name="Goldman W.E."/>
            <person name="Mardis E.R."/>
            <person name="Taylor J.W."/>
            <person name="McEwen J.G."/>
            <person name="Clay O.K."/>
            <person name="Klein B.S."/>
            <person name="Cuomo C.A."/>
        </authorList>
    </citation>
    <scope>NUCLEOTIDE SEQUENCE [LARGE SCALE GENOMIC DNA]</scope>
    <source>
        <strain evidence="3">SLH14081</strain>
    </source>
</reference>